<name>A0A0E9XSV0_ANGAN</name>
<organism evidence="1">
    <name type="scientific">Anguilla anguilla</name>
    <name type="common">European freshwater eel</name>
    <name type="synonym">Muraena anguilla</name>
    <dbReference type="NCBI Taxonomy" id="7936"/>
    <lineage>
        <taxon>Eukaryota</taxon>
        <taxon>Metazoa</taxon>
        <taxon>Chordata</taxon>
        <taxon>Craniata</taxon>
        <taxon>Vertebrata</taxon>
        <taxon>Euteleostomi</taxon>
        <taxon>Actinopterygii</taxon>
        <taxon>Neopterygii</taxon>
        <taxon>Teleostei</taxon>
        <taxon>Anguilliformes</taxon>
        <taxon>Anguillidae</taxon>
        <taxon>Anguilla</taxon>
    </lineage>
</organism>
<evidence type="ECO:0000313" key="1">
    <source>
        <dbReference type="EMBL" id="JAI04936.1"/>
    </source>
</evidence>
<reference evidence="1" key="2">
    <citation type="journal article" date="2015" name="Fish Shellfish Immunol.">
        <title>Early steps in the European eel (Anguilla anguilla)-Vibrio vulnificus interaction in the gills: Role of the RtxA13 toxin.</title>
        <authorList>
            <person name="Callol A."/>
            <person name="Pajuelo D."/>
            <person name="Ebbesson L."/>
            <person name="Teles M."/>
            <person name="MacKenzie S."/>
            <person name="Amaro C."/>
        </authorList>
    </citation>
    <scope>NUCLEOTIDE SEQUENCE</scope>
</reference>
<proteinExistence type="predicted"/>
<sequence length="27" mass="3340">MNMYYCATSLLRYSKIYNKKYDNQQSL</sequence>
<dbReference type="EMBL" id="GBXM01003642">
    <property type="protein sequence ID" value="JAI04936.1"/>
    <property type="molecule type" value="Transcribed_RNA"/>
</dbReference>
<reference evidence="1" key="1">
    <citation type="submission" date="2014-11" db="EMBL/GenBank/DDBJ databases">
        <authorList>
            <person name="Amaro Gonzalez C."/>
        </authorList>
    </citation>
    <scope>NUCLEOTIDE SEQUENCE</scope>
</reference>
<accession>A0A0E9XSV0</accession>
<protein>
    <submittedName>
        <fullName evidence="1">Uncharacterized protein</fullName>
    </submittedName>
</protein>
<dbReference type="AlphaFoldDB" id="A0A0E9XSV0"/>